<feature type="region of interest" description="Disordered" evidence="1">
    <location>
        <begin position="1"/>
        <end position="51"/>
    </location>
</feature>
<sequence length="51" mass="5820">MASIVDRIKRLLRSPQGQKARARAERLARDPRTQAKARRLLTKVRGGGPRR</sequence>
<evidence type="ECO:0000256" key="1">
    <source>
        <dbReference type="SAM" id="MobiDB-lite"/>
    </source>
</evidence>
<comment type="caution">
    <text evidence="2">The sequence shown here is derived from an EMBL/GenBank/DDBJ whole genome shotgun (WGS) entry which is preliminary data.</text>
</comment>
<accession>A0ABP8CIH3</accession>
<proteinExistence type="predicted"/>
<feature type="compositionally biased region" description="Basic residues" evidence="1">
    <location>
        <begin position="35"/>
        <end position="51"/>
    </location>
</feature>
<reference evidence="3" key="1">
    <citation type="journal article" date="2019" name="Int. J. Syst. Evol. Microbiol.">
        <title>The Global Catalogue of Microorganisms (GCM) 10K type strain sequencing project: providing services to taxonomists for standard genome sequencing and annotation.</title>
        <authorList>
            <consortium name="The Broad Institute Genomics Platform"/>
            <consortium name="The Broad Institute Genome Sequencing Center for Infectious Disease"/>
            <person name="Wu L."/>
            <person name="Ma J."/>
        </authorList>
    </citation>
    <scope>NUCLEOTIDE SEQUENCE [LARGE SCALE GENOMIC DNA]</scope>
    <source>
        <strain evidence="3">JCM 17440</strain>
    </source>
</reference>
<dbReference type="EMBL" id="BAABAS010000021">
    <property type="protein sequence ID" value="GAA4239705.1"/>
    <property type="molecule type" value="Genomic_DNA"/>
</dbReference>
<name>A0ABP8CIH3_9ACTN</name>
<evidence type="ECO:0000313" key="3">
    <source>
        <dbReference type="Proteomes" id="UP001501710"/>
    </source>
</evidence>
<protein>
    <submittedName>
        <fullName evidence="2">Uncharacterized protein</fullName>
    </submittedName>
</protein>
<organism evidence="2 3">
    <name type="scientific">Actinomadura meridiana</name>
    <dbReference type="NCBI Taxonomy" id="559626"/>
    <lineage>
        <taxon>Bacteria</taxon>
        <taxon>Bacillati</taxon>
        <taxon>Actinomycetota</taxon>
        <taxon>Actinomycetes</taxon>
        <taxon>Streptosporangiales</taxon>
        <taxon>Thermomonosporaceae</taxon>
        <taxon>Actinomadura</taxon>
    </lineage>
</organism>
<evidence type="ECO:0000313" key="2">
    <source>
        <dbReference type="EMBL" id="GAA4239705.1"/>
    </source>
</evidence>
<keyword evidence="3" id="KW-1185">Reference proteome</keyword>
<feature type="compositionally biased region" description="Basic and acidic residues" evidence="1">
    <location>
        <begin position="22"/>
        <end position="33"/>
    </location>
</feature>
<dbReference type="RefSeq" id="WP_344903778.1">
    <property type="nucleotide sequence ID" value="NZ_BAABAS010000021.1"/>
</dbReference>
<gene>
    <name evidence="2" type="ORF">GCM10022254_60930</name>
</gene>
<dbReference type="Proteomes" id="UP001501710">
    <property type="component" value="Unassembled WGS sequence"/>
</dbReference>